<dbReference type="OMA" id="WVSSATN"/>
<feature type="compositionally biased region" description="Low complexity" evidence="1">
    <location>
        <begin position="85"/>
        <end position="101"/>
    </location>
</feature>
<evidence type="ECO:0000313" key="2">
    <source>
        <dbReference type="EMBL" id="RZC56172.1"/>
    </source>
</evidence>
<keyword evidence="3" id="KW-1185">Reference proteome</keyword>
<feature type="compositionally biased region" description="Low complexity" evidence="1">
    <location>
        <begin position="249"/>
        <end position="261"/>
    </location>
</feature>
<proteinExistence type="predicted"/>
<accession>A0A4Y7J7Y2</accession>
<dbReference type="PANTHER" id="PTHR34460:SF2">
    <property type="entry name" value="OS04G0405500 PROTEIN"/>
    <property type="match status" value="1"/>
</dbReference>
<feature type="region of interest" description="Disordered" evidence="1">
    <location>
        <begin position="55"/>
        <end position="153"/>
    </location>
</feature>
<feature type="compositionally biased region" description="Polar residues" evidence="1">
    <location>
        <begin position="137"/>
        <end position="152"/>
    </location>
</feature>
<feature type="region of interest" description="Disordered" evidence="1">
    <location>
        <begin position="170"/>
        <end position="191"/>
    </location>
</feature>
<dbReference type="PANTHER" id="PTHR34460">
    <property type="entry name" value="VITELLOGENIN-LIKE PROTEIN"/>
    <property type="match status" value="1"/>
</dbReference>
<evidence type="ECO:0000256" key="1">
    <source>
        <dbReference type="SAM" id="MobiDB-lite"/>
    </source>
</evidence>
<dbReference type="Proteomes" id="UP000316621">
    <property type="component" value="Chromosome 3"/>
</dbReference>
<feature type="compositionally biased region" description="Basic and acidic residues" evidence="1">
    <location>
        <begin position="119"/>
        <end position="128"/>
    </location>
</feature>
<reference evidence="2 3" key="1">
    <citation type="journal article" date="2018" name="Science">
        <title>The opium poppy genome and morphinan production.</title>
        <authorList>
            <person name="Guo L."/>
            <person name="Winzer T."/>
            <person name="Yang X."/>
            <person name="Li Y."/>
            <person name="Ning Z."/>
            <person name="He Z."/>
            <person name="Teodor R."/>
            <person name="Lu Y."/>
            <person name="Bowser T.A."/>
            <person name="Graham I.A."/>
            <person name="Ye K."/>
        </authorList>
    </citation>
    <scope>NUCLEOTIDE SEQUENCE [LARGE SCALE GENOMIC DNA]</scope>
    <source>
        <strain evidence="3">cv. HN1</strain>
        <tissue evidence="2">Leaves</tissue>
    </source>
</reference>
<feature type="region of interest" description="Disordered" evidence="1">
    <location>
        <begin position="216"/>
        <end position="264"/>
    </location>
</feature>
<dbReference type="Gramene" id="RZC56172">
    <property type="protein sequence ID" value="RZC56172"/>
    <property type="gene ID" value="C5167_015017"/>
</dbReference>
<sequence>MAVVAADKGVVVDDVGGDMQCSNHPYKNNNNPGGICAFCLQEKLGRLVSSSKSDPCFFPVNTPPSTTAAETSQKKTRKSPIAATNSSSLSSSLQQHQNNKLVMLKRSKSSAASNTRRIISHEPRHQIFDNDDEEQELGTTDEYTTPAKSATTNKHHRGFWSSFLHLSSASNRTSKRTIRSGPYGERDQRDRVAVMSNTTATNANNNTISSTIAEKEEKLGGGNESSSSNGVASSTRRDAIGGYGDENDSPNSSSHASSSNSFGRKVARSRSVGCGSRSFSGAFLEKISTGFGDCSTLRRVESQRESNYHNNKMVAVDDHHRHNHHHRHIKERVKCGGIFGGFTMTNTSNSISNGGRVVAAVVGPPHGRSKNWGWAFASPMRAFRPPTSSSSSSSSKPGGSVVVAAAPKDIWFV</sequence>
<dbReference type="AlphaFoldDB" id="A0A4Y7J7Y2"/>
<protein>
    <submittedName>
        <fullName evidence="2">Uncharacterized protein</fullName>
    </submittedName>
</protein>
<gene>
    <name evidence="2" type="ORF">C5167_015017</name>
</gene>
<organism evidence="2 3">
    <name type="scientific">Papaver somniferum</name>
    <name type="common">Opium poppy</name>
    <dbReference type="NCBI Taxonomy" id="3469"/>
    <lineage>
        <taxon>Eukaryota</taxon>
        <taxon>Viridiplantae</taxon>
        <taxon>Streptophyta</taxon>
        <taxon>Embryophyta</taxon>
        <taxon>Tracheophyta</taxon>
        <taxon>Spermatophyta</taxon>
        <taxon>Magnoliopsida</taxon>
        <taxon>Ranunculales</taxon>
        <taxon>Papaveraceae</taxon>
        <taxon>Papaveroideae</taxon>
        <taxon>Papaver</taxon>
    </lineage>
</organism>
<dbReference type="EMBL" id="CM010717">
    <property type="protein sequence ID" value="RZC56172.1"/>
    <property type="molecule type" value="Genomic_DNA"/>
</dbReference>
<name>A0A4Y7J7Y2_PAPSO</name>
<evidence type="ECO:0000313" key="3">
    <source>
        <dbReference type="Proteomes" id="UP000316621"/>
    </source>
</evidence>